<proteinExistence type="inferred from homology"/>
<evidence type="ECO:0000259" key="6">
    <source>
        <dbReference type="Pfam" id="PF07992"/>
    </source>
</evidence>
<comment type="cofactor">
    <cofactor evidence="1">
        <name>FAD</name>
        <dbReference type="ChEBI" id="CHEBI:57692"/>
    </cofactor>
</comment>
<keyword evidence="4" id="KW-0274">FAD</keyword>
<dbReference type="InterPro" id="IPR023753">
    <property type="entry name" value="FAD/NAD-binding_dom"/>
</dbReference>
<evidence type="ECO:0000256" key="2">
    <source>
        <dbReference type="ARBA" id="ARBA00005272"/>
    </source>
</evidence>
<evidence type="ECO:0000313" key="7">
    <source>
        <dbReference type="EMBL" id="MBC6465469.1"/>
    </source>
</evidence>
<dbReference type="PANTHER" id="PTHR42913">
    <property type="entry name" value="APOPTOSIS-INDUCING FACTOR 1"/>
    <property type="match status" value="1"/>
</dbReference>
<organism evidence="7 8">
    <name type="scientific">Actinomadura alba</name>
    <dbReference type="NCBI Taxonomy" id="406431"/>
    <lineage>
        <taxon>Bacteria</taxon>
        <taxon>Bacillati</taxon>
        <taxon>Actinomycetota</taxon>
        <taxon>Actinomycetes</taxon>
        <taxon>Streptosporangiales</taxon>
        <taxon>Thermomonosporaceae</taxon>
        <taxon>Actinomadura</taxon>
    </lineage>
</organism>
<evidence type="ECO:0000256" key="3">
    <source>
        <dbReference type="ARBA" id="ARBA00022630"/>
    </source>
</evidence>
<keyword evidence="8" id="KW-1185">Reference proteome</keyword>
<protein>
    <submittedName>
        <fullName evidence="7">FAD-dependent oxidoreductase</fullName>
    </submittedName>
</protein>
<dbReference type="PRINTS" id="PR00411">
    <property type="entry name" value="PNDRDTASEI"/>
</dbReference>
<evidence type="ECO:0000256" key="4">
    <source>
        <dbReference type="ARBA" id="ARBA00022827"/>
    </source>
</evidence>
<evidence type="ECO:0000256" key="5">
    <source>
        <dbReference type="ARBA" id="ARBA00023002"/>
    </source>
</evidence>
<keyword evidence="3" id="KW-0285">Flavoprotein</keyword>
<dbReference type="EMBL" id="JABVEC010000004">
    <property type="protein sequence ID" value="MBC6465469.1"/>
    <property type="molecule type" value="Genomic_DNA"/>
</dbReference>
<reference evidence="7 8" key="1">
    <citation type="submission" date="2020-06" db="EMBL/GenBank/DDBJ databases">
        <title>Actinomadura xiongansis sp. nov., isolated from soil of Baiyangdian.</title>
        <authorList>
            <person name="Zhang X."/>
        </authorList>
    </citation>
    <scope>NUCLEOTIDE SEQUENCE [LARGE SCALE GENOMIC DNA]</scope>
    <source>
        <strain evidence="7 8">HBUM206468</strain>
    </source>
</reference>
<gene>
    <name evidence="7" type="ORF">HKK74_08175</name>
</gene>
<dbReference type="PRINTS" id="PR00368">
    <property type="entry name" value="FADPNR"/>
</dbReference>
<dbReference type="PANTHER" id="PTHR42913:SF3">
    <property type="entry name" value="64 KDA MITOCHONDRIAL NADH DEHYDROGENASE (EUROFUNG)"/>
    <property type="match status" value="1"/>
</dbReference>
<accession>A0ABR7LKV2</accession>
<comment type="similarity">
    <text evidence="2">Belongs to the NADH dehydrogenase family.</text>
</comment>
<evidence type="ECO:0000256" key="1">
    <source>
        <dbReference type="ARBA" id="ARBA00001974"/>
    </source>
</evidence>
<dbReference type="Pfam" id="PF07992">
    <property type="entry name" value="Pyr_redox_2"/>
    <property type="match status" value="1"/>
</dbReference>
<dbReference type="Proteomes" id="UP000805614">
    <property type="component" value="Unassembled WGS sequence"/>
</dbReference>
<dbReference type="InterPro" id="IPR051169">
    <property type="entry name" value="NADH-Q_oxidoreductase"/>
</dbReference>
<sequence length="395" mass="41896">MSGHRVLVLGAGYAGMMCAIRTARRGRRHGVTVTIVNPSGRFTERLRMHQVATGQELADHRIADLLDGTGVEFVEGRAVRIDPGDREVEVDTSAGARTLGYDTLVYAIGGVADTGAVPGADVHAHTFDDARAAGRLAARLAELERLGGTVTVCGGGLTGVEAAAEIAESHPGVRVVLLSRDVPGRMMGERARSHLDRALERLGVVVRAGAEIVKVLPDAVELAGGELVHSDATLWTSGVRIAPLAADAGIAADGRGRVITDATLRSVSAPQVHAVGDAAAIRQAWGGVHGTCQSGIPTAAYTADTIVALVRGRRVRPFRFGYFHQPVSLGRRDAVIQFTHPDDTPRRWFLSGRAAVAYKEMVSSSPVPTYRLTKRYAGGLVWPRGGRRTRRPATP</sequence>
<dbReference type="SUPFAM" id="SSF51905">
    <property type="entry name" value="FAD/NAD(P)-binding domain"/>
    <property type="match status" value="1"/>
</dbReference>
<evidence type="ECO:0000313" key="8">
    <source>
        <dbReference type="Proteomes" id="UP000805614"/>
    </source>
</evidence>
<dbReference type="Gene3D" id="3.50.50.100">
    <property type="match status" value="1"/>
</dbReference>
<comment type="caution">
    <text evidence="7">The sequence shown here is derived from an EMBL/GenBank/DDBJ whole genome shotgun (WGS) entry which is preliminary data.</text>
</comment>
<keyword evidence="5" id="KW-0560">Oxidoreductase</keyword>
<feature type="domain" description="FAD/NAD(P)-binding" evidence="6">
    <location>
        <begin position="5"/>
        <end position="285"/>
    </location>
</feature>
<name>A0ABR7LKV2_9ACTN</name>
<dbReference type="InterPro" id="IPR036188">
    <property type="entry name" value="FAD/NAD-bd_sf"/>
</dbReference>